<protein>
    <submittedName>
        <fullName evidence="2">Uncharacterized protein</fullName>
    </submittedName>
</protein>
<gene>
    <name evidence="2" type="ORF">FM038_023710</name>
</gene>
<dbReference type="Proteomes" id="UP000316416">
    <property type="component" value="Chromosome"/>
</dbReference>
<dbReference type="RefSeq" id="WP_142873502.1">
    <property type="nucleotide sequence ID" value="NZ_CP045503.2"/>
</dbReference>
<dbReference type="InterPro" id="IPR011989">
    <property type="entry name" value="ARM-like"/>
</dbReference>
<organism evidence="2 3">
    <name type="scientific">Shewanella eurypsychrophilus</name>
    <dbReference type="NCBI Taxonomy" id="2593656"/>
    <lineage>
        <taxon>Bacteria</taxon>
        <taxon>Pseudomonadati</taxon>
        <taxon>Pseudomonadota</taxon>
        <taxon>Gammaproteobacteria</taxon>
        <taxon>Alteromonadales</taxon>
        <taxon>Shewanellaceae</taxon>
        <taxon>Shewanella</taxon>
    </lineage>
</organism>
<feature type="chain" id="PRO_5045226197" evidence="1">
    <location>
        <begin position="22"/>
        <end position="247"/>
    </location>
</feature>
<evidence type="ECO:0000313" key="2">
    <source>
        <dbReference type="EMBL" id="QPG60027.1"/>
    </source>
</evidence>
<feature type="signal peptide" evidence="1">
    <location>
        <begin position="1"/>
        <end position="21"/>
    </location>
</feature>
<sequence length="247" mass="28062">MKTLALALCLTLSLFSLTLSAKTLTEAQYIEVFQGEDIQQQKDALASLVMAGMSEPKVYNKIEENLQKSLPLAVDRHSIDYSAWLLKGLAYSGDEKYIATFNAVIAGDYHSKLQKYARKSLKILDQYKVWAPILSNKSLYDDKFSQASNVLANALRSDVLELKLNAAKRVINQNIDSEQINEVLNEELKDTRLLKHEKQSIQAYAYMAKALAITGDEKYKPTIEQLAQDSSEKKLRKYASKYLKKYY</sequence>
<keyword evidence="3" id="KW-1185">Reference proteome</keyword>
<keyword evidence="1" id="KW-0732">Signal</keyword>
<name>A0ABX6VDS8_9GAMM</name>
<evidence type="ECO:0000313" key="3">
    <source>
        <dbReference type="Proteomes" id="UP000316416"/>
    </source>
</evidence>
<reference evidence="2" key="1">
    <citation type="submission" date="2021-07" db="EMBL/GenBank/DDBJ databases">
        <title>Shewanella sp. YLB-07 whole genome sequence.</title>
        <authorList>
            <person name="Yu L."/>
        </authorList>
    </citation>
    <scope>NUCLEOTIDE SEQUENCE</scope>
    <source>
        <strain evidence="2">YLB-08</strain>
    </source>
</reference>
<dbReference type="EMBL" id="CP045503">
    <property type="protein sequence ID" value="QPG60027.1"/>
    <property type="molecule type" value="Genomic_DNA"/>
</dbReference>
<proteinExistence type="predicted"/>
<evidence type="ECO:0000256" key="1">
    <source>
        <dbReference type="SAM" id="SignalP"/>
    </source>
</evidence>
<dbReference type="Gene3D" id="1.25.10.10">
    <property type="entry name" value="Leucine-rich Repeat Variant"/>
    <property type="match status" value="1"/>
</dbReference>
<accession>A0ABX6VDS8</accession>